<feature type="site" description="Transition state stabilizer" evidence="9">
    <location>
        <position position="756"/>
    </location>
</feature>
<feature type="active site" description="Proton acceptor" evidence="7">
    <location>
        <position position="685"/>
    </location>
</feature>
<evidence type="ECO:0000256" key="5">
    <source>
        <dbReference type="ARBA" id="ARBA00022833"/>
    </source>
</evidence>
<protein>
    <submittedName>
        <fullName evidence="12">Aminopeptidase-like protein (inferred by orthology to a C. elegans protein)</fullName>
    </submittedName>
</protein>
<dbReference type="GO" id="GO:0008270">
    <property type="term" value="F:zinc ion binding"/>
    <property type="evidence" value="ECO:0007669"/>
    <property type="project" value="InterPro"/>
</dbReference>
<name>A0A0M3IYJ0_ANISI</name>
<evidence type="ECO:0000256" key="2">
    <source>
        <dbReference type="ARBA" id="ARBA00022670"/>
    </source>
</evidence>
<dbReference type="SUPFAM" id="SSF63737">
    <property type="entry name" value="Leukotriene A4 hydrolase N-terminal domain"/>
    <property type="match status" value="1"/>
</dbReference>
<comment type="similarity">
    <text evidence="1">Belongs to the peptidase M1 family.</text>
</comment>
<keyword evidence="5 8" id="KW-0862">Zinc</keyword>
<dbReference type="GO" id="GO:0005737">
    <property type="term" value="C:cytoplasm"/>
    <property type="evidence" value="ECO:0007669"/>
    <property type="project" value="TreeGrafter"/>
</dbReference>
<dbReference type="PANTHER" id="PTHR11533">
    <property type="entry name" value="PROTEASE M1 ZINC METALLOPROTEASE"/>
    <property type="match status" value="1"/>
</dbReference>
<feature type="domain" description="Aminopeptidase N-like N-terminal" evidence="11">
    <location>
        <begin position="391"/>
        <end position="570"/>
    </location>
</feature>
<feature type="binding site" evidence="8">
    <location>
        <position position="684"/>
    </location>
    <ligand>
        <name>Zn(2+)</name>
        <dbReference type="ChEBI" id="CHEBI:29105"/>
        <note>catalytic</note>
    </ligand>
</feature>
<feature type="domain" description="Peptidase M1 membrane alanine aminopeptidase" evidence="10">
    <location>
        <begin position="597"/>
        <end position="826"/>
    </location>
</feature>
<dbReference type="PRINTS" id="PR00756">
    <property type="entry name" value="ALADIPTASE"/>
</dbReference>
<feature type="binding site" evidence="8">
    <location>
        <position position="688"/>
    </location>
    <ligand>
        <name>Zn(2+)</name>
        <dbReference type="ChEBI" id="CHEBI:29105"/>
        <note>catalytic</note>
    </ligand>
</feature>
<dbReference type="Gene3D" id="1.25.50.20">
    <property type="match status" value="2"/>
</dbReference>
<organism evidence="12">
    <name type="scientific">Anisakis simplex</name>
    <name type="common">Herring worm</name>
    <dbReference type="NCBI Taxonomy" id="6269"/>
    <lineage>
        <taxon>Eukaryota</taxon>
        <taxon>Metazoa</taxon>
        <taxon>Ecdysozoa</taxon>
        <taxon>Nematoda</taxon>
        <taxon>Chromadorea</taxon>
        <taxon>Rhabditida</taxon>
        <taxon>Spirurina</taxon>
        <taxon>Ascaridomorpha</taxon>
        <taxon>Ascaridoidea</taxon>
        <taxon>Anisakidae</taxon>
        <taxon>Anisakis</taxon>
        <taxon>Anisakis simplex complex</taxon>
    </lineage>
</organism>
<evidence type="ECO:0000256" key="6">
    <source>
        <dbReference type="ARBA" id="ARBA00023049"/>
    </source>
</evidence>
<dbReference type="AlphaFoldDB" id="A0A0M3IYJ0"/>
<dbReference type="InterPro" id="IPR034016">
    <property type="entry name" value="M1_APN-typ"/>
</dbReference>
<keyword evidence="6" id="KW-0482">Metalloprotease</keyword>
<dbReference type="SUPFAM" id="SSF55486">
    <property type="entry name" value="Metalloproteases ('zincins'), catalytic domain"/>
    <property type="match status" value="1"/>
</dbReference>
<dbReference type="Gene3D" id="2.60.40.1730">
    <property type="entry name" value="tricorn interacting facor f3 domain"/>
    <property type="match status" value="1"/>
</dbReference>
<accession>A0A0M3IYJ0</accession>
<keyword evidence="3 8" id="KW-0479">Metal-binding</keyword>
<evidence type="ECO:0000256" key="1">
    <source>
        <dbReference type="ARBA" id="ARBA00010136"/>
    </source>
</evidence>
<keyword evidence="4" id="KW-0378">Hydrolase</keyword>
<keyword evidence="2" id="KW-0645">Protease</keyword>
<dbReference type="InterPro" id="IPR050344">
    <property type="entry name" value="Peptidase_M1_aminopeptidases"/>
</dbReference>
<dbReference type="CDD" id="cd09601">
    <property type="entry name" value="M1_APN-Q_like"/>
    <property type="match status" value="1"/>
</dbReference>
<evidence type="ECO:0000256" key="4">
    <source>
        <dbReference type="ARBA" id="ARBA00022801"/>
    </source>
</evidence>
<proteinExistence type="inferred from homology"/>
<dbReference type="GO" id="GO:0005615">
    <property type="term" value="C:extracellular space"/>
    <property type="evidence" value="ECO:0007669"/>
    <property type="project" value="TreeGrafter"/>
</dbReference>
<feature type="binding site" evidence="8">
    <location>
        <position position="707"/>
    </location>
    <ligand>
        <name>Zn(2+)</name>
        <dbReference type="ChEBI" id="CHEBI:29105"/>
        <note>catalytic</note>
    </ligand>
</feature>
<dbReference type="InterPro" id="IPR001930">
    <property type="entry name" value="Peptidase_M1"/>
</dbReference>
<evidence type="ECO:0000259" key="11">
    <source>
        <dbReference type="Pfam" id="PF17900"/>
    </source>
</evidence>
<reference evidence="12" key="1">
    <citation type="submission" date="2017-02" db="UniProtKB">
        <authorList>
            <consortium name="WormBaseParasite"/>
        </authorList>
    </citation>
    <scope>IDENTIFICATION</scope>
</reference>
<evidence type="ECO:0000256" key="7">
    <source>
        <dbReference type="PIRSR" id="PIRSR634016-1"/>
    </source>
</evidence>
<evidence type="ECO:0000313" key="12">
    <source>
        <dbReference type="WBParaSite" id="ASIM_0000031201-mRNA-1"/>
    </source>
</evidence>
<dbReference type="Gene3D" id="1.10.390.10">
    <property type="entry name" value="Neutral Protease Domain 2"/>
    <property type="match status" value="1"/>
</dbReference>
<dbReference type="InterPro" id="IPR045357">
    <property type="entry name" value="Aminopeptidase_N-like_N"/>
</dbReference>
<evidence type="ECO:0000256" key="3">
    <source>
        <dbReference type="ARBA" id="ARBA00022723"/>
    </source>
</evidence>
<dbReference type="InterPro" id="IPR014782">
    <property type="entry name" value="Peptidase_M1_dom"/>
</dbReference>
<evidence type="ECO:0000256" key="8">
    <source>
        <dbReference type="PIRSR" id="PIRSR634016-3"/>
    </source>
</evidence>
<dbReference type="GO" id="GO:0070006">
    <property type="term" value="F:metalloaminopeptidase activity"/>
    <property type="evidence" value="ECO:0007669"/>
    <property type="project" value="TreeGrafter"/>
</dbReference>
<dbReference type="Pfam" id="PF17900">
    <property type="entry name" value="Peptidase_M1_N"/>
    <property type="match status" value="1"/>
</dbReference>
<comment type="cofactor">
    <cofactor evidence="8">
        <name>Zn(2+)</name>
        <dbReference type="ChEBI" id="CHEBI:29105"/>
    </cofactor>
    <text evidence="8">Binds 1 zinc ion per subunit.</text>
</comment>
<dbReference type="Pfam" id="PF01433">
    <property type="entry name" value="Peptidase_M1"/>
    <property type="match status" value="1"/>
</dbReference>
<dbReference type="PANTHER" id="PTHR11533:SF293">
    <property type="entry name" value="AMINOPEPTIDASE-2-RELATED"/>
    <property type="match status" value="1"/>
</dbReference>
<dbReference type="WBParaSite" id="ASIM_0000031201-mRNA-1">
    <property type="protein sequence ID" value="ASIM_0000031201-mRNA-1"/>
    <property type="gene ID" value="ASIM_0000031201"/>
</dbReference>
<evidence type="ECO:0000259" key="10">
    <source>
        <dbReference type="Pfam" id="PF01433"/>
    </source>
</evidence>
<dbReference type="GO" id="GO:0043171">
    <property type="term" value="P:peptide catabolic process"/>
    <property type="evidence" value="ECO:0007669"/>
    <property type="project" value="TreeGrafter"/>
</dbReference>
<sequence>LLLTVMSFRRRGSLPWSRVLEMVEFMADEIEYPPHFAFQRVRDQLLNAFKGTADMPNIKVSEIAGVKTLIKTTFMLVSFRRRYQITYLINVSEEHFSDVAPDVRRTQYCYGLAQTPNGIDVVEKLYKWFVKNSYYFRRDDDNLLHALACLQDEATKKRLDDFHQIRLIADVLDGHYPVVLLEYIAQRDSTDTLLWDYLVANSDAVFYGVPSLSYYMDVAVGSWNTQQQLDKVTNNTMAMSTTIFKWIFIVVCIFDYHTLYADITFVDNKQQHVSEVGTPPSHFKDKQQLEVNARYGEADVAEHEDLKRLPNVLEPKEYYIRIKPYFPYPAIQYPQGTALFSLKTSSHASDKQNYSELFYEVIQKSRSIKQILRNDCTLSFKRVLSLQLVSEELAERNMTFDGVTTFIFKVKKATSVFVLHAHNLVFDHVEFTDNNGISIGVKSTTVNATLDHVTVEPAVVPTVGETYLLQFKYRGIINSYELGGLFYTYYDDIQQTRHWMVATHMETGVHARSLFPCLDEPAYKAIFHMTIIYPKPLIALSNMMERPYVELHDPWVVVRFPPTPKLSTYLVAMAVGPYVSKSITNKAGTLEEYLGFAAMVAGKCLDSLGEYVNFPFPLSKSDQLGLPKFPAGAVENMGLVIYKYQYIQFNEQARHSLLSTELFLEKFSLQSIQVKQKAAGVICHELAHQWFGDLVTMTWWPELVVNEGFANYFEIYNQAMAFPEHAQFLNRSNVLAFRSLIMKTKVKVFNFAEIVYDKGASIYRMAHITLGDKAWQEGLTDYIHSYKWGNANHEMLFAKLTKAAQAHNIVDWCGRAMDVAKFLDPWFLQQCFPLITVTNNQLMAPAQFTQQPFDKQTLLPTSNFSYSWPVPMHIRDYKGDHKSILHWLKPSYDQCGGASRAVNGTHALLSHQKQQQAAPSNKAYSSPNQFAVHWELGNSGMVAFARTQYDDIGYSRLVEDLRKGSTDYYSMADRVAFLGDEIALLRSSFPRISTLFISTSQRIISIPPYRRA</sequence>
<dbReference type="GO" id="GO:0016020">
    <property type="term" value="C:membrane"/>
    <property type="evidence" value="ECO:0007669"/>
    <property type="project" value="TreeGrafter"/>
</dbReference>
<dbReference type="InterPro" id="IPR042097">
    <property type="entry name" value="Aminopeptidase_N-like_N_sf"/>
</dbReference>
<dbReference type="GO" id="GO:0006508">
    <property type="term" value="P:proteolysis"/>
    <property type="evidence" value="ECO:0007669"/>
    <property type="project" value="UniProtKB-KW"/>
</dbReference>
<dbReference type="InterPro" id="IPR027268">
    <property type="entry name" value="Peptidase_M4/M1_CTD_sf"/>
</dbReference>
<dbReference type="GO" id="GO:0042277">
    <property type="term" value="F:peptide binding"/>
    <property type="evidence" value="ECO:0007669"/>
    <property type="project" value="TreeGrafter"/>
</dbReference>
<evidence type="ECO:0000256" key="9">
    <source>
        <dbReference type="PIRSR" id="PIRSR634016-4"/>
    </source>
</evidence>